<reference evidence="10 11" key="1">
    <citation type="submission" date="2020-08" db="EMBL/GenBank/DDBJ databases">
        <title>Genomic Encyclopedia of Type Strains, Phase III (KMG-III): the genomes of soil and plant-associated and newly described type strains.</title>
        <authorList>
            <person name="Whitman W."/>
        </authorList>
    </citation>
    <scope>NUCLEOTIDE SEQUENCE [LARGE SCALE GENOMIC DNA]</scope>
    <source>
        <strain evidence="10 11">CECT 5862</strain>
    </source>
</reference>
<proteinExistence type="predicted"/>
<feature type="transmembrane region" description="Helical" evidence="9">
    <location>
        <begin position="185"/>
        <end position="210"/>
    </location>
</feature>
<keyword evidence="2" id="KW-1003">Cell membrane</keyword>
<keyword evidence="7 9" id="KW-0472">Membrane</keyword>
<dbReference type="GO" id="GO:0008360">
    <property type="term" value="P:regulation of cell shape"/>
    <property type="evidence" value="ECO:0007669"/>
    <property type="project" value="UniProtKB-KW"/>
</dbReference>
<feature type="transmembrane region" description="Helical" evidence="9">
    <location>
        <begin position="476"/>
        <end position="494"/>
    </location>
</feature>
<keyword evidence="6 9" id="KW-1133">Transmembrane helix</keyword>
<dbReference type="GO" id="GO:0034204">
    <property type="term" value="P:lipid translocation"/>
    <property type="evidence" value="ECO:0007669"/>
    <property type="project" value="TreeGrafter"/>
</dbReference>
<feature type="transmembrane region" description="Helical" evidence="9">
    <location>
        <begin position="449"/>
        <end position="467"/>
    </location>
</feature>
<keyword evidence="11" id="KW-1185">Reference proteome</keyword>
<sequence length="534" mass="56232">MNGSKSRRGSAGAAGSSRLSAKGDRVRRPSSGLFVIGGVTLINLLIAGVSFLKDLSFAAYFGTSSAADVVNTAYLLPETLGYNLIAAVIAVATVPSFTRLWTGGNVEGFRTMVKRLALHTALAMAAIGCVLLLLRPVIAPLFGYSPADPALPVFKPLYALLLITLPLFPLYATFAGALQASGAFYAAAIGPLLLNAFMLVAVIASLAFGLAPASGAYVFAGSIAAGTAAMAALTAIAIRRKLAPSRSGNMRTNSSKLAAAVLSLEAGGLPVQGAMSPAVWQESTDEGRPERAAHSGRAEWEARAATPGRKAAESARDESMRGIYRLFVPFFLLTLCTQVVYALERVMASQLHTGTITALTYAYRIAQFPNWVFVAAVTAVLLPSLSRVSHTREERRQQILRAIKGTLMLLLPVALVLFLCRRPIIALLLGRGAFDAAAVEQTAELLAGYALSVPGLAISAIGVRYYLAVGRVYKPAAIYALAAGGNLLFDYLLLDQLGASALGYGACAGWTLNAVLMIWLISRESDSTRREPAC</sequence>
<accession>A0A7W5FL16</accession>
<feature type="transmembrane region" description="Helical" evidence="9">
    <location>
        <begin position="116"/>
        <end position="138"/>
    </location>
</feature>
<comment type="caution">
    <text evidence="10">The sequence shown here is derived from an EMBL/GenBank/DDBJ whole genome shotgun (WGS) entry which is preliminary data.</text>
</comment>
<evidence type="ECO:0000313" key="11">
    <source>
        <dbReference type="Proteomes" id="UP000570361"/>
    </source>
</evidence>
<evidence type="ECO:0000256" key="2">
    <source>
        <dbReference type="ARBA" id="ARBA00022475"/>
    </source>
</evidence>
<dbReference type="GO" id="GO:0005886">
    <property type="term" value="C:plasma membrane"/>
    <property type="evidence" value="ECO:0007669"/>
    <property type="project" value="UniProtKB-SubCell"/>
</dbReference>
<dbReference type="AlphaFoldDB" id="A0A7W5FL16"/>
<dbReference type="PANTHER" id="PTHR47019">
    <property type="entry name" value="LIPID II FLIPPASE MURJ"/>
    <property type="match status" value="1"/>
</dbReference>
<evidence type="ECO:0000256" key="6">
    <source>
        <dbReference type="ARBA" id="ARBA00022989"/>
    </source>
</evidence>
<organism evidence="10 11">
    <name type="scientific">Paenibacillus phyllosphaerae</name>
    <dbReference type="NCBI Taxonomy" id="274593"/>
    <lineage>
        <taxon>Bacteria</taxon>
        <taxon>Bacillati</taxon>
        <taxon>Bacillota</taxon>
        <taxon>Bacilli</taxon>
        <taxon>Bacillales</taxon>
        <taxon>Paenibacillaceae</taxon>
        <taxon>Paenibacillus</taxon>
    </lineage>
</organism>
<evidence type="ECO:0000313" key="10">
    <source>
        <dbReference type="EMBL" id="MBB3108745.1"/>
    </source>
</evidence>
<evidence type="ECO:0000256" key="1">
    <source>
        <dbReference type="ARBA" id="ARBA00004651"/>
    </source>
</evidence>
<dbReference type="RefSeq" id="WP_183597103.1">
    <property type="nucleotide sequence ID" value="NZ_JACHXK010000001.1"/>
</dbReference>
<protein>
    <submittedName>
        <fullName evidence="10">Peptidoglycan biosynthesis protein MviN/MurJ (Putative lipid II flippase)</fullName>
    </submittedName>
</protein>
<dbReference type="Pfam" id="PF03023">
    <property type="entry name" value="MurJ"/>
    <property type="match status" value="2"/>
</dbReference>
<evidence type="ECO:0000256" key="3">
    <source>
        <dbReference type="ARBA" id="ARBA00022692"/>
    </source>
</evidence>
<evidence type="ECO:0000256" key="9">
    <source>
        <dbReference type="SAM" id="Phobius"/>
    </source>
</evidence>
<feature type="compositionally biased region" description="Low complexity" evidence="8">
    <location>
        <begin position="9"/>
        <end position="20"/>
    </location>
</feature>
<dbReference type="PANTHER" id="PTHR47019:SF1">
    <property type="entry name" value="LIPID II FLIPPASE MURJ"/>
    <property type="match status" value="1"/>
</dbReference>
<feature type="transmembrane region" description="Helical" evidence="9">
    <location>
        <begin position="216"/>
        <end position="238"/>
    </location>
</feature>
<dbReference type="PRINTS" id="PR01806">
    <property type="entry name" value="VIRFACTRMVIN"/>
</dbReference>
<keyword evidence="3 9" id="KW-0812">Transmembrane</keyword>
<evidence type="ECO:0000256" key="8">
    <source>
        <dbReference type="SAM" id="MobiDB-lite"/>
    </source>
</evidence>
<evidence type="ECO:0000256" key="4">
    <source>
        <dbReference type="ARBA" id="ARBA00022960"/>
    </source>
</evidence>
<feature type="transmembrane region" description="Helical" evidence="9">
    <location>
        <begin position="407"/>
        <end position="429"/>
    </location>
</feature>
<feature type="transmembrane region" description="Helical" evidence="9">
    <location>
        <begin position="323"/>
        <end position="343"/>
    </location>
</feature>
<feature type="compositionally biased region" description="Basic and acidic residues" evidence="8">
    <location>
        <begin position="285"/>
        <end position="302"/>
    </location>
</feature>
<dbReference type="EMBL" id="JACHXK010000001">
    <property type="protein sequence ID" value="MBB3108745.1"/>
    <property type="molecule type" value="Genomic_DNA"/>
</dbReference>
<feature type="transmembrane region" description="Helical" evidence="9">
    <location>
        <begin position="158"/>
        <end position="178"/>
    </location>
</feature>
<feature type="transmembrane region" description="Helical" evidence="9">
    <location>
        <begin position="84"/>
        <end position="104"/>
    </location>
</feature>
<comment type="subcellular location">
    <subcellularLocation>
        <location evidence="1">Cell membrane</location>
        <topology evidence="1">Multi-pass membrane protein</topology>
    </subcellularLocation>
</comment>
<evidence type="ECO:0000256" key="5">
    <source>
        <dbReference type="ARBA" id="ARBA00022984"/>
    </source>
</evidence>
<feature type="transmembrane region" description="Helical" evidence="9">
    <location>
        <begin position="368"/>
        <end position="386"/>
    </location>
</feature>
<dbReference type="GO" id="GO:0015648">
    <property type="term" value="F:lipid-linked peptidoglycan transporter activity"/>
    <property type="evidence" value="ECO:0007669"/>
    <property type="project" value="TreeGrafter"/>
</dbReference>
<feature type="region of interest" description="Disordered" evidence="8">
    <location>
        <begin position="1"/>
        <end position="24"/>
    </location>
</feature>
<dbReference type="InterPro" id="IPR004268">
    <property type="entry name" value="MurJ"/>
</dbReference>
<evidence type="ECO:0000256" key="7">
    <source>
        <dbReference type="ARBA" id="ARBA00023136"/>
    </source>
</evidence>
<keyword evidence="5" id="KW-0573">Peptidoglycan synthesis</keyword>
<feature type="transmembrane region" description="Helical" evidence="9">
    <location>
        <begin position="500"/>
        <end position="521"/>
    </location>
</feature>
<dbReference type="GO" id="GO:0009252">
    <property type="term" value="P:peptidoglycan biosynthetic process"/>
    <property type="evidence" value="ECO:0007669"/>
    <property type="project" value="UniProtKB-KW"/>
</dbReference>
<gene>
    <name evidence="10" type="ORF">FHS18_000773</name>
</gene>
<keyword evidence="4" id="KW-0133">Cell shape</keyword>
<feature type="region of interest" description="Disordered" evidence="8">
    <location>
        <begin position="281"/>
        <end position="313"/>
    </location>
</feature>
<dbReference type="Proteomes" id="UP000570361">
    <property type="component" value="Unassembled WGS sequence"/>
</dbReference>
<feature type="transmembrane region" description="Helical" evidence="9">
    <location>
        <begin position="32"/>
        <end position="52"/>
    </location>
</feature>
<name>A0A7W5FL16_9BACL</name>
<dbReference type="InterPro" id="IPR051050">
    <property type="entry name" value="Lipid_II_flippase_MurJ/MviN"/>
</dbReference>